<dbReference type="EMBL" id="VSRR010000709">
    <property type="protein sequence ID" value="MPC18771.1"/>
    <property type="molecule type" value="Genomic_DNA"/>
</dbReference>
<reference evidence="2 3" key="1">
    <citation type="submission" date="2019-05" db="EMBL/GenBank/DDBJ databases">
        <title>Another draft genome of Portunus trituberculatus and its Hox gene families provides insights of decapod evolution.</title>
        <authorList>
            <person name="Jeong J.-H."/>
            <person name="Song I."/>
            <person name="Kim S."/>
            <person name="Choi T."/>
            <person name="Kim D."/>
            <person name="Ryu S."/>
            <person name="Kim W."/>
        </authorList>
    </citation>
    <scope>NUCLEOTIDE SEQUENCE [LARGE SCALE GENOMIC DNA]</scope>
    <source>
        <tissue evidence="2">Muscle</tissue>
    </source>
</reference>
<protein>
    <submittedName>
        <fullName evidence="2">Uncharacterized protein</fullName>
    </submittedName>
</protein>
<proteinExistence type="predicted"/>
<dbReference type="AlphaFoldDB" id="A0A5B7DBQ0"/>
<evidence type="ECO:0000313" key="2">
    <source>
        <dbReference type="EMBL" id="MPC18771.1"/>
    </source>
</evidence>
<gene>
    <name evidence="2" type="ORF">E2C01_011663</name>
</gene>
<comment type="caution">
    <text evidence="2">The sequence shown here is derived from an EMBL/GenBank/DDBJ whole genome shotgun (WGS) entry which is preliminary data.</text>
</comment>
<dbReference type="Proteomes" id="UP000324222">
    <property type="component" value="Unassembled WGS sequence"/>
</dbReference>
<feature type="region of interest" description="Disordered" evidence="1">
    <location>
        <begin position="1"/>
        <end position="27"/>
    </location>
</feature>
<name>A0A5B7DBQ0_PORTR</name>
<evidence type="ECO:0000313" key="3">
    <source>
        <dbReference type="Proteomes" id="UP000324222"/>
    </source>
</evidence>
<sequence length="121" mass="13267">MSERRPTATPTRNSPPRPPPTPPVRDGRAESLLVVVVVARRGRQRQVLSGRICAMRSRISRWTTAVVVVGVCWAAGVRCEAVSAATMVALGQVKAMRSRSPSLMVQESRDRCTQALDRQCL</sequence>
<evidence type="ECO:0000256" key="1">
    <source>
        <dbReference type="SAM" id="MobiDB-lite"/>
    </source>
</evidence>
<feature type="compositionally biased region" description="Pro residues" evidence="1">
    <location>
        <begin position="13"/>
        <end position="23"/>
    </location>
</feature>
<organism evidence="2 3">
    <name type="scientific">Portunus trituberculatus</name>
    <name type="common">Swimming crab</name>
    <name type="synonym">Neptunus trituberculatus</name>
    <dbReference type="NCBI Taxonomy" id="210409"/>
    <lineage>
        <taxon>Eukaryota</taxon>
        <taxon>Metazoa</taxon>
        <taxon>Ecdysozoa</taxon>
        <taxon>Arthropoda</taxon>
        <taxon>Crustacea</taxon>
        <taxon>Multicrustacea</taxon>
        <taxon>Malacostraca</taxon>
        <taxon>Eumalacostraca</taxon>
        <taxon>Eucarida</taxon>
        <taxon>Decapoda</taxon>
        <taxon>Pleocyemata</taxon>
        <taxon>Brachyura</taxon>
        <taxon>Eubrachyura</taxon>
        <taxon>Portunoidea</taxon>
        <taxon>Portunidae</taxon>
        <taxon>Portuninae</taxon>
        <taxon>Portunus</taxon>
    </lineage>
</organism>
<keyword evidence="3" id="KW-1185">Reference proteome</keyword>
<accession>A0A5B7DBQ0</accession>